<keyword evidence="15" id="KW-1185">Reference proteome</keyword>
<evidence type="ECO:0000313" key="14">
    <source>
        <dbReference type="EMBL" id="OBZ86373.1"/>
    </source>
</evidence>
<dbReference type="PROSITE" id="PS00107">
    <property type="entry name" value="PROTEIN_KINASE_ATP"/>
    <property type="match status" value="1"/>
</dbReference>
<evidence type="ECO:0000256" key="5">
    <source>
        <dbReference type="ARBA" id="ARBA00022777"/>
    </source>
</evidence>
<evidence type="ECO:0000259" key="12">
    <source>
        <dbReference type="PROSITE" id="PS50011"/>
    </source>
</evidence>
<dbReference type="GO" id="GO:0005952">
    <property type="term" value="C:cAMP-dependent protein kinase complex"/>
    <property type="evidence" value="ECO:0007669"/>
    <property type="project" value="TreeGrafter"/>
</dbReference>
<dbReference type="OrthoDB" id="63267at2759"/>
<evidence type="ECO:0000256" key="1">
    <source>
        <dbReference type="ARBA" id="ARBA00012444"/>
    </source>
</evidence>
<evidence type="ECO:0000256" key="11">
    <source>
        <dbReference type="SAM" id="MobiDB-lite"/>
    </source>
</evidence>
<keyword evidence="3" id="KW-0808">Transferase</keyword>
<comment type="catalytic activity">
    <reaction evidence="7">
        <text>L-threonyl-[protein] + ATP = O-phospho-L-threonyl-[protein] + ADP + H(+)</text>
        <dbReference type="Rhea" id="RHEA:46608"/>
        <dbReference type="Rhea" id="RHEA-COMP:11060"/>
        <dbReference type="Rhea" id="RHEA-COMP:11605"/>
        <dbReference type="ChEBI" id="CHEBI:15378"/>
        <dbReference type="ChEBI" id="CHEBI:30013"/>
        <dbReference type="ChEBI" id="CHEBI:30616"/>
        <dbReference type="ChEBI" id="CHEBI:61977"/>
        <dbReference type="ChEBI" id="CHEBI:456216"/>
        <dbReference type="EC" id="2.7.11.11"/>
    </reaction>
</comment>
<gene>
    <name evidence="14" type="primary">TPK1_1</name>
    <name evidence="14" type="ORF">A0J61_05584</name>
</gene>
<dbReference type="GO" id="GO:0004691">
    <property type="term" value="F:cAMP-dependent protein kinase activity"/>
    <property type="evidence" value="ECO:0007669"/>
    <property type="project" value="UniProtKB-EC"/>
</dbReference>
<dbReference type="Proteomes" id="UP000093000">
    <property type="component" value="Unassembled WGS sequence"/>
</dbReference>
<feature type="domain" description="Protein kinase" evidence="12">
    <location>
        <begin position="99"/>
        <end position="353"/>
    </location>
</feature>
<evidence type="ECO:0000256" key="7">
    <source>
        <dbReference type="ARBA" id="ARBA00047292"/>
    </source>
</evidence>
<organism evidence="14 15">
    <name type="scientific">Choanephora cucurbitarum</name>
    <dbReference type="NCBI Taxonomy" id="101091"/>
    <lineage>
        <taxon>Eukaryota</taxon>
        <taxon>Fungi</taxon>
        <taxon>Fungi incertae sedis</taxon>
        <taxon>Mucoromycota</taxon>
        <taxon>Mucoromycotina</taxon>
        <taxon>Mucoromycetes</taxon>
        <taxon>Mucorales</taxon>
        <taxon>Mucorineae</taxon>
        <taxon>Choanephoraceae</taxon>
        <taxon>Choanephoroideae</taxon>
        <taxon>Choanephora</taxon>
    </lineage>
</organism>
<accession>A0A1C7NBA6</accession>
<dbReference type="PROSITE" id="PS50011">
    <property type="entry name" value="PROTEIN_KINASE_DOM"/>
    <property type="match status" value="1"/>
</dbReference>
<dbReference type="SMART" id="SM00220">
    <property type="entry name" value="S_TKc"/>
    <property type="match status" value="1"/>
</dbReference>
<keyword evidence="2 10" id="KW-0723">Serine/threonine-protein kinase</keyword>
<evidence type="ECO:0000256" key="10">
    <source>
        <dbReference type="RuleBase" id="RU000304"/>
    </source>
</evidence>
<dbReference type="EC" id="2.7.11.11" evidence="1"/>
<dbReference type="InterPro" id="IPR000719">
    <property type="entry name" value="Prot_kinase_dom"/>
</dbReference>
<comment type="catalytic activity">
    <reaction evidence="8">
        <text>L-seryl-[protein] + ATP = O-phospho-L-seryl-[protein] + ADP + H(+)</text>
        <dbReference type="Rhea" id="RHEA:17989"/>
        <dbReference type="Rhea" id="RHEA-COMP:9863"/>
        <dbReference type="Rhea" id="RHEA-COMP:11604"/>
        <dbReference type="ChEBI" id="CHEBI:15378"/>
        <dbReference type="ChEBI" id="CHEBI:29999"/>
        <dbReference type="ChEBI" id="CHEBI:30616"/>
        <dbReference type="ChEBI" id="CHEBI:83421"/>
        <dbReference type="ChEBI" id="CHEBI:456216"/>
        <dbReference type="EC" id="2.7.11.11"/>
    </reaction>
</comment>
<comment type="caution">
    <text evidence="14">The sequence shown here is derived from an EMBL/GenBank/DDBJ whole genome shotgun (WGS) entry which is preliminary data.</text>
</comment>
<evidence type="ECO:0000256" key="2">
    <source>
        <dbReference type="ARBA" id="ARBA00022527"/>
    </source>
</evidence>
<dbReference type="GO" id="GO:0005829">
    <property type="term" value="C:cytosol"/>
    <property type="evidence" value="ECO:0007669"/>
    <property type="project" value="TreeGrafter"/>
</dbReference>
<sequence length="408" mass="47329">MPDRIKDKSNERCKRSREEDSDERQEAFTKATCMKFQQLTCDSFPHSPPQTPSGSMSEGQQYNTEVSTHVDLSEPQEHICLERKQKRRSTDVNVNMNDFELIRTLGTGSFGRVHLAKHKTNRNYYAIKALRKTDIVKLKQIEHTKNERKILSTVKHPMMVNLWRTFQDDAHLFMIMDYVPGGELFSILRKSTRFDEAVAQFYAAEVLLIIAYLHSKDIVYRDLKPENILLDRNGHVKLTDFGFAKTVPDITWTLCGTPDYLAPEIIQSKGYGKAVDYWSLGVFIYEMLSGVAPFYDDNQFKLYEKIVACNITWPDYFSEDAKDLLQHLLTTDLTTRFGNLKGGCHDAMNHAWFRNIDFDKLSRLQVKAPYIPNIKGEGDASHFDSYEELGYPYGQPEPDPYRKYFTEF</sequence>
<dbReference type="FunFam" id="3.30.200.20:FF:000005">
    <property type="entry name" value="cAMP-dependent protein kinase catalytic subunit"/>
    <property type="match status" value="1"/>
</dbReference>
<evidence type="ECO:0000259" key="13">
    <source>
        <dbReference type="PROSITE" id="PS51285"/>
    </source>
</evidence>
<protein>
    <recommendedName>
        <fullName evidence="1">cAMP-dependent protein kinase</fullName>
        <ecNumber evidence="1">2.7.11.11</ecNumber>
    </recommendedName>
</protein>
<dbReference type="GO" id="GO:0005524">
    <property type="term" value="F:ATP binding"/>
    <property type="evidence" value="ECO:0007669"/>
    <property type="project" value="UniProtKB-UniRule"/>
</dbReference>
<dbReference type="PROSITE" id="PS51285">
    <property type="entry name" value="AGC_KINASE_CTER"/>
    <property type="match status" value="1"/>
</dbReference>
<feature type="region of interest" description="Disordered" evidence="11">
    <location>
        <begin position="41"/>
        <end position="61"/>
    </location>
</feature>
<dbReference type="InterPro" id="IPR011009">
    <property type="entry name" value="Kinase-like_dom_sf"/>
</dbReference>
<dbReference type="GO" id="GO:0005634">
    <property type="term" value="C:nucleus"/>
    <property type="evidence" value="ECO:0007669"/>
    <property type="project" value="TreeGrafter"/>
</dbReference>
<keyword evidence="6 9" id="KW-0067">ATP-binding</keyword>
<keyword evidence="5 14" id="KW-0418">Kinase</keyword>
<feature type="compositionally biased region" description="Polar residues" evidence="11">
    <location>
        <begin position="52"/>
        <end position="61"/>
    </location>
</feature>
<feature type="domain" description="AGC-kinase C-terminal" evidence="13">
    <location>
        <begin position="354"/>
        <end position="408"/>
    </location>
</feature>
<dbReference type="InterPro" id="IPR000961">
    <property type="entry name" value="AGC-kinase_C"/>
</dbReference>
<dbReference type="InParanoid" id="A0A1C7NBA6"/>
<proteinExistence type="inferred from homology"/>
<dbReference type="Gene3D" id="1.10.510.10">
    <property type="entry name" value="Transferase(Phosphotransferase) domain 1"/>
    <property type="match status" value="1"/>
</dbReference>
<dbReference type="CDD" id="cd05580">
    <property type="entry name" value="STKc_PKA_like"/>
    <property type="match status" value="1"/>
</dbReference>
<evidence type="ECO:0000256" key="4">
    <source>
        <dbReference type="ARBA" id="ARBA00022741"/>
    </source>
</evidence>
<dbReference type="FunCoup" id="A0A1C7NBA6">
    <property type="interactions" value="396"/>
</dbReference>
<keyword evidence="4 9" id="KW-0547">Nucleotide-binding</keyword>
<feature type="binding site" evidence="9">
    <location>
        <position position="128"/>
    </location>
    <ligand>
        <name>ATP</name>
        <dbReference type="ChEBI" id="CHEBI:30616"/>
    </ligand>
</feature>
<dbReference type="EMBL" id="LUGH01000305">
    <property type="protein sequence ID" value="OBZ86373.1"/>
    <property type="molecule type" value="Genomic_DNA"/>
</dbReference>
<dbReference type="STRING" id="101091.A0A1C7NBA6"/>
<dbReference type="InterPro" id="IPR008271">
    <property type="entry name" value="Ser/Thr_kinase_AS"/>
</dbReference>
<dbReference type="AlphaFoldDB" id="A0A1C7NBA6"/>
<evidence type="ECO:0000256" key="8">
    <source>
        <dbReference type="ARBA" id="ARBA00047454"/>
    </source>
</evidence>
<name>A0A1C7NBA6_9FUNG</name>
<dbReference type="SMART" id="SM00133">
    <property type="entry name" value="S_TK_X"/>
    <property type="match status" value="1"/>
</dbReference>
<feature type="region of interest" description="Disordered" evidence="11">
    <location>
        <begin position="1"/>
        <end position="27"/>
    </location>
</feature>
<dbReference type="SUPFAM" id="SSF56112">
    <property type="entry name" value="Protein kinase-like (PK-like)"/>
    <property type="match status" value="1"/>
</dbReference>
<dbReference type="InterPro" id="IPR017441">
    <property type="entry name" value="Protein_kinase_ATP_BS"/>
</dbReference>
<evidence type="ECO:0000256" key="3">
    <source>
        <dbReference type="ARBA" id="ARBA00022679"/>
    </source>
</evidence>
<dbReference type="FunFam" id="1.10.510.10:FF:000005">
    <property type="entry name" value="cAMP-dependent protein kinase catalytic subunit alpha"/>
    <property type="match status" value="1"/>
</dbReference>
<dbReference type="PANTHER" id="PTHR24353:SF153">
    <property type="entry name" value="CAMP-DEPENDENT PROTEIN KINASE CATALYTIC SUBUNIT 1"/>
    <property type="match status" value="1"/>
</dbReference>
<feature type="compositionally biased region" description="Basic and acidic residues" evidence="11">
    <location>
        <begin position="1"/>
        <end position="18"/>
    </location>
</feature>
<dbReference type="PANTHER" id="PTHR24353">
    <property type="entry name" value="CYCLIC NUCLEOTIDE-DEPENDENT PROTEIN KINASE"/>
    <property type="match status" value="1"/>
</dbReference>
<reference evidence="14 15" key="1">
    <citation type="submission" date="2016-03" db="EMBL/GenBank/DDBJ databases">
        <title>Choanephora cucurbitarum.</title>
        <authorList>
            <person name="Min B."/>
            <person name="Park H."/>
            <person name="Park J.-H."/>
            <person name="Shin H.-D."/>
            <person name="Choi I.-G."/>
        </authorList>
    </citation>
    <scope>NUCLEOTIDE SEQUENCE [LARGE SCALE GENOMIC DNA]</scope>
    <source>
        <strain evidence="14 15">KUS-F28377</strain>
    </source>
</reference>
<dbReference type="Gene3D" id="3.30.200.20">
    <property type="entry name" value="Phosphorylase Kinase, domain 1"/>
    <property type="match status" value="1"/>
</dbReference>
<dbReference type="PROSITE" id="PS00108">
    <property type="entry name" value="PROTEIN_KINASE_ST"/>
    <property type="match status" value="1"/>
</dbReference>
<evidence type="ECO:0000256" key="6">
    <source>
        <dbReference type="ARBA" id="ARBA00022840"/>
    </source>
</evidence>
<comment type="similarity">
    <text evidence="10">Belongs to the protein kinase superfamily.</text>
</comment>
<evidence type="ECO:0000313" key="15">
    <source>
        <dbReference type="Proteomes" id="UP000093000"/>
    </source>
</evidence>
<evidence type="ECO:0000256" key="9">
    <source>
        <dbReference type="PROSITE-ProRule" id="PRU10141"/>
    </source>
</evidence>
<dbReference type="Pfam" id="PF00069">
    <property type="entry name" value="Pkinase"/>
    <property type="match status" value="1"/>
</dbReference>